<keyword evidence="8" id="KW-1185">Reference proteome</keyword>
<evidence type="ECO:0000313" key="8">
    <source>
        <dbReference type="Proteomes" id="UP000183971"/>
    </source>
</evidence>
<comment type="caution">
    <text evidence="7">The sequence shown here is derived from an EMBL/GenBank/DDBJ whole genome shotgun (WGS) entry which is preliminary data.</text>
</comment>
<dbReference type="InterPro" id="IPR051140">
    <property type="entry name" value="GATA_TF"/>
</dbReference>
<dbReference type="InterPro" id="IPR000679">
    <property type="entry name" value="Znf_GATA"/>
</dbReference>
<dbReference type="EMBL" id="FJOF01000002">
    <property type="protein sequence ID" value="CZR35987.1"/>
    <property type="molecule type" value="Genomic_DNA"/>
</dbReference>
<feature type="compositionally biased region" description="Polar residues" evidence="5">
    <location>
        <begin position="1"/>
        <end position="21"/>
    </location>
</feature>
<evidence type="ECO:0000256" key="4">
    <source>
        <dbReference type="PROSITE-ProRule" id="PRU00094"/>
    </source>
</evidence>
<dbReference type="Gene3D" id="3.30.50.10">
    <property type="entry name" value="Erythroid Transcription Factor GATA-1, subunit A"/>
    <property type="match status" value="1"/>
</dbReference>
<dbReference type="SUPFAM" id="SSF57716">
    <property type="entry name" value="Glucocorticoid receptor-like (DNA-binding domain)"/>
    <property type="match status" value="1"/>
</dbReference>
<evidence type="ECO:0000256" key="2">
    <source>
        <dbReference type="ARBA" id="ARBA00022771"/>
    </source>
</evidence>
<dbReference type="RefSeq" id="XP_031076580.1">
    <property type="nucleotide sequence ID" value="XM_031226000.1"/>
</dbReference>
<dbReference type="SMART" id="SM00401">
    <property type="entry name" value="ZnF_GATA"/>
    <property type="match status" value="1"/>
</dbReference>
<evidence type="ECO:0000256" key="3">
    <source>
        <dbReference type="ARBA" id="ARBA00022833"/>
    </source>
</evidence>
<dbReference type="GO" id="GO:0008270">
    <property type="term" value="F:zinc ion binding"/>
    <property type="evidence" value="ECO:0007669"/>
    <property type="project" value="UniProtKB-KW"/>
</dbReference>
<dbReference type="CDD" id="cd00202">
    <property type="entry name" value="ZnF_GATA"/>
    <property type="match status" value="1"/>
</dbReference>
<evidence type="ECO:0000256" key="1">
    <source>
        <dbReference type="ARBA" id="ARBA00022723"/>
    </source>
</evidence>
<name>A0A1L7V572_FUSPR</name>
<evidence type="ECO:0000313" key="7">
    <source>
        <dbReference type="EMBL" id="CZR35987.1"/>
    </source>
</evidence>
<dbReference type="PANTHER" id="PTHR45658">
    <property type="entry name" value="GATA TRANSCRIPTION FACTOR"/>
    <property type="match status" value="1"/>
</dbReference>
<dbReference type="GO" id="GO:0043565">
    <property type="term" value="F:sequence-specific DNA binding"/>
    <property type="evidence" value="ECO:0007669"/>
    <property type="project" value="InterPro"/>
</dbReference>
<dbReference type="GO" id="GO:0006355">
    <property type="term" value="P:regulation of DNA-templated transcription"/>
    <property type="evidence" value="ECO:0007669"/>
    <property type="project" value="InterPro"/>
</dbReference>
<sequence length="401" mass="44990">MSNSPQILGQVNRGRSLQPSRANVPAGSPTVAIEQPKLSFPDRLLFGKYGSILKSNKATKVKVDNKTSVSSDGITMLEMVGSSDNNAGAVNWDDVITADRLAEKLAEEEETKEEAYIKKLMAEDAPLKPAIKRRNRDCQRDSRLKKFHKERQDRDIYSNDFFLPSSLPEGQGYSQPEAYGSLPPHRNTYILLDCRLRSTHYTISQDHTSGQEAHEDNLLASFGKRRRTDKPSIRLGGSRLLQRSPNFLPSLANGSDVVAQDEGSHMQEFSTADFDYLDLMAPLGSQMRKDAVSFPQETATTKPNEGKDRGDQIEFEWARKRERRRPVQSRPGNLGHGSQHSILVGTSWVSKSGDRSPVTLRRRCHSCNRIVSSEWRHGPDGAETLCNACGLHYAKLERRRN</sequence>
<accession>A0A1L7V572</accession>
<dbReference type="AlphaFoldDB" id="A0A1L7V572"/>
<dbReference type="GeneID" id="42048638"/>
<dbReference type="Pfam" id="PF00320">
    <property type="entry name" value="GATA"/>
    <property type="match status" value="1"/>
</dbReference>
<gene>
    <name evidence="7" type="ORF">FPRO_03753</name>
</gene>
<feature type="region of interest" description="Disordered" evidence="5">
    <location>
        <begin position="321"/>
        <end position="355"/>
    </location>
</feature>
<organism evidence="7 8">
    <name type="scientific">Fusarium proliferatum (strain ET1)</name>
    <name type="common">Orchid endophyte fungus</name>
    <dbReference type="NCBI Taxonomy" id="1227346"/>
    <lineage>
        <taxon>Eukaryota</taxon>
        <taxon>Fungi</taxon>
        <taxon>Dikarya</taxon>
        <taxon>Ascomycota</taxon>
        <taxon>Pezizomycotina</taxon>
        <taxon>Sordariomycetes</taxon>
        <taxon>Hypocreomycetidae</taxon>
        <taxon>Hypocreales</taxon>
        <taxon>Nectriaceae</taxon>
        <taxon>Fusarium</taxon>
        <taxon>Fusarium fujikuroi species complex</taxon>
    </lineage>
</organism>
<keyword evidence="1" id="KW-0479">Metal-binding</keyword>
<reference evidence="8" key="1">
    <citation type="journal article" date="2016" name="Genome Biol. Evol.">
        <title>Comparative 'omics' of the Fusarium fujikuroi species complex highlights differences in genetic potential and metabolite synthesis.</title>
        <authorList>
            <person name="Niehaus E.-M."/>
            <person name="Muensterkoetter M."/>
            <person name="Proctor R.H."/>
            <person name="Brown D.W."/>
            <person name="Sharon A."/>
            <person name="Idan Y."/>
            <person name="Oren-Young L."/>
            <person name="Sieber C.M."/>
            <person name="Novak O."/>
            <person name="Pencik A."/>
            <person name="Tarkowska D."/>
            <person name="Hromadova K."/>
            <person name="Freeman S."/>
            <person name="Maymon M."/>
            <person name="Elazar M."/>
            <person name="Youssef S.A."/>
            <person name="El-Shabrawy E.S.M."/>
            <person name="Shalaby A.B.A."/>
            <person name="Houterman P."/>
            <person name="Brock N.L."/>
            <person name="Burkhardt I."/>
            <person name="Tsavkelova E.A."/>
            <person name="Dickschat J.S."/>
            <person name="Galuszka P."/>
            <person name="Gueldener U."/>
            <person name="Tudzynski B."/>
        </authorList>
    </citation>
    <scope>NUCLEOTIDE SEQUENCE [LARGE SCALE GENOMIC DNA]</scope>
    <source>
        <strain evidence="8">ET1</strain>
    </source>
</reference>
<proteinExistence type="predicted"/>
<dbReference type="InterPro" id="IPR013088">
    <property type="entry name" value="Znf_NHR/GATA"/>
</dbReference>
<evidence type="ECO:0000259" key="6">
    <source>
        <dbReference type="PROSITE" id="PS50114"/>
    </source>
</evidence>
<evidence type="ECO:0000256" key="5">
    <source>
        <dbReference type="SAM" id="MobiDB-lite"/>
    </source>
</evidence>
<feature type="region of interest" description="Disordered" evidence="5">
    <location>
        <begin position="1"/>
        <end position="28"/>
    </location>
</feature>
<dbReference type="VEuPathDB" id="FungiDB:FPRO_03753"/>
<protein>
    <recommendedName>
        <fullName evidence="6">GATA-type domain-containing protein</fullName>
    </recommendedName>
</protein>
<dbReference type="PROSITE" id="PS50114">
    <property type="entry name" value="GATA_ZN_FINGER_2"/>
    <property type="match status" value="1"/>
</dbReference>
<dbReference type="Proteomes" id="UP000183971">
    <property type="component" value="Unassembled WGS sequence"/>
</dbReference>
<keyword evidence="2 4" id="KW-0863">Zinc-finger</keyword>
<feature type="domain" description="GATA-type" evidence="6">
    <location>
        <begin position="358"/>
        <end position="401"/>
    </location>
</feature>
<keyword evidence="3" id="KW-0862">Zinc</keyword>